<dbReference type="NCBIfam" id="TIGR02713">
    <property type="entry name" value="allophanate_hyd"/>
    <property type="match status" value="1"/>
</dbReference>
<organism evidence="3 4">
    <name type="scientific">Methyloligella solikamskensis</name>
    <dbReference type="NCBI Taxonomy" id="1177756"/>
    <lineage>
        <taxon>Bacteria</taxon>
        <taxon>Pseudomonadati</taxon>
        <taxon>Pseudomonadota</taxon>
        <taxon>Alphaproteobacteria</taxon>
        <taxon>Hyphomicrobiales</taxon>
        <taxon>Hyphomicrobiaceae</taxon>
        <taxon>Methyloligella</taxon>
    </lineage>
</organism>
<dbReference type="PANTHER" id="PTHR11895">
    <property type="entry name" value="TRANSAMIDASE"/>
    <property type="match status" value="1"/>
</dbReference>
<dbReference type="RefSeq" id="WP_379090470.1">
    <property type="nucleotide sequence ID" value="NZ_JBHTJO010000001.1"/>
</dbReference>
<keyword evidence="4" id="KW-1185">Reference proteome</keyword>
<evidence type="ECO:0000313" key="4">
    <source>
        <dbReference type="Proteomes" id="UP001597102"/>
    </source>
</evidence>
<dbReference type="InterPro" id="IPR053844">
    <property type="entry name" value="AH_C"/>
</dbReference>
<dbReference type="Pfam" id="PF21986">
    <property type="entry name" value="AH_C"/>
    <property type="match status" value="1"/>
</dbReference>
<dbReference type="InterPro" id="IPR014085">
    <property type="entry name" value="Allophanate_hydrolase"/>
</dbReference>
<feature type="domain" description="Amidase" evidence="1">
    <location>
        <begin position="42"/>
        <end position="435"/>
    </location>
</feature>
<accession>A0ABW3JCK0</accession>
<dbReference type="GO" id="GO:0004039">
    <property type="term" value="F:allophanate hydrolase activity"/>
    <property type="evidence" value="ECO:0007669"/>
    <property type="project" value="UniProtKB-EC"/>
</dbReference>
<evidence type="ECO:0000259" key="1">
    <source>
        <dbReference type="Pfam" id="PF01425"/>
    </source>
</evidence>
<dbReference type="PANTHER" id="PTHR11895:SF169">
    <property type="entry name" value="GLUTAMYL-TRNA(GLN) AMIDOTRANSFERASE"/>
    <property type="match status" value="1"/>
</dbReference>
<dbReference type="Gene3D" id="3.90.1300.10">
    <property type="entry name" value="Amidase signature (AS) domain"/>
    <property type="match status" value="1"/>
</dbReference>
<evidence type="ECO:0000313" key="3">
    <source>
        <dbReference type="EMBL" id="MFD0987984.1"/>
    </source>
</evidence>
<dbReference type="Gene3D" id="1.20.58.1700">
    <property type="match status" value="1"/>
</dbReference>
<feature type="domain" description="Allophanate hydrolase C-terminal" evidence="2">
    <location>
        <begin position="472"/>
        <end position="596"/>
    </location>
</feature>
<dbReference type="SUPFAM" id="SSF75304">
    <property type="entry name" value="Amidase signature (AS) enzymes"/>
    <property type="match status" value="1"/>
</dbReference>
<dbReference type="Gene3D" id="3.10.490.10">
    <property type="entry name" value="Gamma-glutamyl cyclotransferase-like"/>
    <property type="match status" value="1"/>
</dbReference>
<dbReference type="Proteomes" id="UP001597102">
    <property type="component" value="Unassembled WGS sequence"/>
</dbReference>
<sequence>MMPPISITALAASHRSGEVAPEDTLREAYEAIDARGDDGVWIALTPLDEALAQLKVHLARAEAGEDLPLLGVPFAVKDNIDVSGLPTTAGCPAYSYEPEGDAFCVARLKQAGAIPIGKTNMDQFATGLSGTRTPHTIPHSVFSEEHISGGSSSGSAVAVAAGLVAFSLGTDTAGSGRVPAAMNNIVGVKPSRGLISGSGAVPACQSIDCISVFARDMSDADLVRRIAQGYDAGDPFSRRMQETGLEVERPVIGVPSEESRLFHGDDEAAALYEKAVDALTGLGWKVVEIDYTPLGDIAQLLYGGPFVAERYAAVGAFCDDHEDDVHPVVGKIIRDAKSWSAADLFDGLETLSAARREMAERWEKMDAILLPTAPIAPTIVDLLDDPVALTAKLGTYTNFVNLLDCAAVSVPAGFRPSGMPFGVTLVGPAFSDSDLAYLGDRLHRALLPETGADRMTLPPETALAPKKPEGWMEIAVVGAHLRGQPLNHQLTDLKGRFLRQTKTGPNYRFYALANTKPPKPGLARDTAFEGEGIEVEIWAVPPDGFANFTFAIPAPLGIGKVALSDGTDVSGFICEPSGLDGAREITEYGGWRNYLKASDA</sequence>
<evidence type="ECO:0000259" key="2">
    <source>
        <dbReference type="Pfam" id="PF21986"/>
    </source>
</evidence>
<dbReference type="InterPro" id="IPR023631">
    <property type="entry name" value="Amidase_dom"/>
</dbReference>
<gene>
    <name evidence="3" type="primary">atzF</name>
    <name evidence="3" type="ORF">ACFQ2F_12830</name>
</gene>
<dbReference type="InterPro" id="IPR036928">
    <property type="entry name" value="AS_sf"/>
</dbReference>
<dbReference type="Pfam" id="PF01425">
    <property type="entry name" value="Amidase"/>
    <property type="match status" value="1"/>
</dbReference>
<name>A0ABW3JCK0_9HYPH</name>
<comment type="caution">
    <text evidence="3">The sequence shown here is derived from an EMBL/GenBank/DDBJ whole genome shotgun (WGS) entry which is preliminary data.</text>
</comment>
<dbReference type="EMBL" id="JBHTJO010000001">
    <property type="protein sequence ID" value="MFD0987984.1"/>
    <property type="molecule type" value="Genomic_DNA"/>
</dbReference>
<dbReference type="NCBIfam" id="NF006043">
    <property type="entry name" value="PRK08186.1"/>
    <property type="match status" value="1"/>
</dbReference>
<reference evidence="4" key="1">
    <citation type="journal article" date="2019" name="Int. J. Syst. Evol. Microbiol.">
        <title>The Global Catalogue of Microorganisms (GCM) 10K type strain sequencing project: providing services to taxonomists for standard genome sequencing and annotation.</title>
        <authorList>
            <consortium name="The Broad Institute Genomics Platform"/>
            <consortium name="The Broad Institute Genome Sequencing Center for Infectious Disease"/>
            <person name="Wu L."/>
            <person name="Ma J."/>
        </authorList>
    </citation>
    <scope>NUCLEOTIDE SEQUENCE [LARGE SCALE GENOMIC DNA]</scope>
    <source>
        <strain evidence="4">CCUG 61697</strain>
    </source>
</reference>
<proteinExistence type="predicted"/>
<dbReference type="InterPro" id="IPR000120">
    <property type="entry name" value="Amidase"/>
</dbReference>
<keyword evidence="3" id="KW-0378">Hydrolase</keyword>
<protein>
    <submittedName>
        <fullName evidence="3">Allophanate hydrolase</fullName>
        <ecNumber evidence="3">3.5.1.54</ecNumber>
    </submittedName>
</protein>
<dbReference type="EC" id="3.5.1.54" evidence="3"/>